<protein>
    <recommendedName>
        <fullName evidence="3">Selenoprotein F/M domain-containing protein</fullName>
    </recommendedName>
</protein>
<feature type="region of interest" description="Disordered" evidence="2">
    <location>
        <begin position="124"/>
        <end position="146"/>
    </location>
</feature>
<evidence type="ECO:0000259" key="3">
    <source>
        <dbReference type="Pfam" id="PF08806"/>
    </source>
</evidence>
<dbReference type="SUPFAM" id="SSF52833">
    <property type="entry name" value="Thioredoxin-like"/>
    <property type="match status" value="1"/>
</dbReference>
<dbReference type="InterPro" id="IPR038219">
    <property type="entry name" value="Sep15/SelM_sf"/>
</dbReference>
<evidence type="ECO:0000313" key="4">
    <source>
        <dbReference type="EnsemblMetazoa" id="G20897.10:cds"/>
    </source>
</evidence>
<name>A0A8W8JX33_MAGGI</name>
<reference evidence="4" key="1">
    <citation type="submission" date="2022-08" db="UniProtKB">
        <authorList>
            <consortium name="EnsemblMetazoa"/>
        </authorList>
    </citation>
    <scope>IDENTIFICATION</scope>
    <source>
        <strain evidence="4">05x7-T-G4-1.051#20</strain>
    </source>
</reference>
<feature type="domain" description="Selenoprotein F/M" evidence="3">
    <location>
        <begin position="72"/>
        <end position="121"/>
    </location>
</feature>
<dbReference type="AlphaFoldDB" id="A0A8W8JX33"/>
<keyword evidence="5" id="KW-1185">Reference proteome</keyword>
<proteinExistence type="inferred from homology"/>
<dbReference type="Proteomes" id="UP000005408">
    <property type="component" value="Unassembled WGS sequence"/>
</dbReference>
<comment type="similarity">
    <text evidence="1">Belongs to the selenoprotein M/F family.</text>
</comment>
<dbReference type="InterPro" id="IPR036249">
    <property type="entry name" value="Thioredoxin-like_sf"/>
</dbReference>
<sequence length="146" mass="16909">MFHLDGLCQDVLLLPKTFCTMTFHLYVGLAVNDIYVSLQHLVVDLAYESKISHTQPMKKTKFFCKHICLPLNFLHNVEFKKVGGAPPELILIGKGGEELERIELEHKNREECNQLLTQRGFYKKSEASEEVPEEFRQGPYKLKEEL</sequence>
<dbReference type="Pfam" id="PF08806">
    <property type="entry name" value="Sep15_SelM"/>
    <property type="match status" value="1"/>
</dbReference>
<evidence type="ECO:0000313" key="5">
    <source>
        <dbReference type="Proteomes" id="UP000005408"/>
    </source>
</evidence>
<dbReference type="InterPro" id="IPR014912">
    <property type="entry name" value="Sep15_SelM_dom"/>
</dbReference>
<evidence type="ECO:0000256" key="1">
    <source>
        <dbReference type="ARBA" id="ARBA00005742"/>
    </source>
</evidence>
<dbReference type="EnsemblMetazoa" id="G20897.10">
    <property type="protein sequence ID" value="G20897.10:cds"/>
    <property type="gene ID" value="G20897"/>
</dbReference>
<organism evidence="4 5">
    <name type="scientific">Magallana gigas</name>
    <name type="common">Pacific oyster</name>
    <name type="synonym">Crassostrea gigas</name>
    <dbReference type="NCBI Taxonomy" id="29159"/>
    <lineage>
        <taxon>Eukaryota</taxon>
        <taxon>Metazoa</taxon>
        <taxon>Spiralia</taxon>
        <taxon>Lophotrochozoa</taxon>
        <taxon>Mollusca</taxon>
        <taxon>Bivalvia</taxon>
        <taxon>Autobranchia</taxon>
        <taxon>Pteriomorphia</taxon>
        <taxon>Ostreida</taxon>
        <taxon>Ostreoidea</taxon>
        <taxon>Ostreidae</taxon>
        <taxon>Magallana</taxon>
    </lineage>
</organism>
<dbReference type="Gene3D" id="3.40.30.50">
    <property type="entry name" value="Sep15/SelM thioredoxin-like domain, active-site redox motif"/>
    <property type="match status" value="1"/>
</dbReference>
<accession>A0A8W8JX33</accession>
<evidence type="ECO:0000256" key="2">
    <source>
        <dbReference type="SAM" id="MobiDB-lite"/>
    </source>
</evidence>